<name>A0A9X4MIC0_9BACT</name>
<evidence type="ECO:0000313" key="3">
    <source>
        <dbReference type="Proteomes" id="UP001154240"/>
    </source>
</evidence>
<reference evidence="2" key="2">
    <citation type="submission" date="2022-10" db="EMBL/GenBank/DDBJ databases">
        <authorList>
            <person name="Aronson H.S."/>
        </authorList>
    </citation>
    <scope>NUCLEOTIDE SEQUENCE</scope>
    <source>
        <strain evidence="2">RS19-109</strain>
    </source>
</reference>
<proteinExistence type="predicted"/>
<organism evidence="2 3">
    <name type="scientific">Thiovibrio frasassiensis</name>
    <dbReference type="NCBI Taxonomy" id="2984131"/>
    <lineage>
        <taxon>Bacteria</taxon>
        <taxon>Pseudomonadati</taxon>
        <taxon>Thermodesulfobacteriota</taxon>
        <taxon>Desulfobulbia</taxon>
        <taxon>Desulfobulbales</taxon>
        <taxon>Thiovibrionaceae</taxon>
        <taxon>Thiovibrio</taxon>
    </lineage>
</organism>
<gene>
    <name evidence="2" type="ORF">OLX77_12070</name>
</gene>
<accession>A0A9X4MIC0</accession>
<dbReference type="RefSeq" id="WP_307633856.1">
    <property type="nucleotide sequence ID" value="NZ_JAPHEH010000001.1"/>
</dbReference>
<comment type="caution">
    <text evidence="2">The sequence shown here is derived from an EMBL/GenBank/DDBJ whole genome shotgun (WGS) entry which is preliminary data.</text>
</comment>
<feature type="transmembrane region" description="Helical" evidence="1">
    <location>
        <begin position="48"/>
        <end position="70"/>
    </location>
</feature>
<feature type="transmembrane region" description="Helical" evidence="1">
    <location>
        <begin position="20"/>
        <end position="41"/>
    </location>
</feature>
<feature type="transmembrane region" description="Helical" evidence="1">
    <location>
        <begin position="82"/>
        <end position="100"/>
    </location>
</feature>
<protein>
    <submittedName>
        <fullName evidence="2">Uncharacterized protein</fullName>
    </submittedName>
</protein>
<keyword evidence="1" id="KW-1133">Transmembrane helix</keyword>
<dbReference type="EMBL" id="JAPHEH010000001">
    <property type="protein sequence ID" value="MDG4476891.1"/>
    <property type="molecule type" value="Genomic_DNA"/>
</dbReference>
<evidence type="ECO:0000313" key="2">
    <source>
        <dbReference type="EMBL" id="MDG4476891.1"/>
    </source>
</evidence>
<reference evidence="2" key="1">
    <citation type="journal article" date="2022" name="bioRxiv">
        <title>Thiovibrio frasassiensisgen. nov., sp. nov., an autotrophic, elemental sulfur disproportionating bacterium isolated from sulfidic karst sediment, and proposal of Thiovibrionaceae fam. nov.</title>
        <authorList>
            <person name="Aronson H."/>
            <person name="Thomas C."/>
            <person name="Bhattacharyya M."/>
            <person name="Eckstein S."/>
            <person name="Jensen S."/>
            <person name="Barco R."/>
            <person name="Macalady J."/>
            <person name="Amend J."/>
        </authorList>
    </citation>
    <scope>NUCLEOTIDE SEQUENCE</scope>
    <source>
        <strain evidence="2">RS19-109</strain>
    </source>
</reference>
<dbReference type="AlphaFoldDB" id="A0A9X4MIC0"/>
<keyword evidence="1" id="KW-0472">Membrane</keyword>
<keyword evidence="3" id="KW-1185">Reference proteome</keyword>
<keyword evidence="1" id="KW-0812">Transmembrane</keyword>
<dbReference type="Proteomes" id="UP001154240">
    <property type="component" value="Unassembled WGS sequence"/>
</dbReference>
<sequence length="119" mass="13385">MFVFRLLPVIFSMVLLSTHFYRGGHLLLASGALLSLGLLCIRRPPAVWLLQGLLGAGTAEWLATAVRLAMFRQSQGLPWQRLAIILGLVALGTLLSTLVFRRENLRIHYNLPRKKQLRP</sequence>
<evidence type="ECO:0000256" key="1">
    <source>
        <dbReference type="SAM" id="Phobius"/>
    </source>
</evidence>